<proteinExistence type="predicted"/>
<feature type="chain" id="PRO_5036497679" description="Secreted protein" evidence="1">
    <location>
        <begin position="39"/>
        <end position="89"/>
    </location>
</feature>
<evidence type="ECO:0000313" key="2">
    <source>
        <dbReference type="EMBL" id="GFY47990.1"/>
    </source>
</evidence>
<name>A0A8X6X6T8_9ARAC</name>
<protein>
    <recommendedName>
        <fullName evidence="4">Secreted protein</fullName>
    </recommendedName>
</protein>
<organism evidence="2 3">
    <name type="scientific">Trichonephila inaurata madagascariensis</name>
    <dbReference type="NCBI Taxonomy" id="2747483"/>
    <lineage>
        <taxon>Eukaryota</taxon>
        <taxon>Metazoa</taxon>
        <taxon>Ecdysozoa</taxon>
        <taxon>Arthropoda</taxon>
        <taxon>Chelicerata</taxon>
        <taxon>Arachnida</taxon>
        <taxon>Araneae</taxon>
        <taxon>Araneomorphae</taxon>
        <taxon>Entelegynae</taxon>
        <taxon>Araneoidea</taxon>
        <taxon>Nephilidae</taxon>
        <taxon>Trichonephila</taxon>
        <taxon>Trichonephila inaurata</taxon>
    </lineage>
</organism>
<dbReference type="EMBL" id="BMAV01006264">
    <property type="protein sequence ID" value="GFY47990.1"/>
    <property type="molecule type" value="Genomic_DNA"/>
</dbReference>
<feature type="signal peptide" evidence="1">
    <location>
        <begin position="1"/>
        <end position="38"/>
    </location>
</feature>
<keyword evidence="3" id="KW-1185">Reference proteome</keyword>
<evidence type="ECO:0008006" key="4">
    <source>
        <dbReference type="Google" id="ProtNLM"/>
    </source>
</evidence>
<accession>A0A8X6X6T8</accession>
<sequence>MHAKGKCRGNFGTNRDFGWMLLALGLQMMAMHLENSSGAPVITSSVTEIHEIMIRKLHLVMTTIACGHKIEAQMFKEFCRAPAKLYVVL</sequence>
<dbReference type="Proteomes" id="UP000886998">
    <property type="component" value="Unassembled WGS sequence"/>
</dbReference>
<comment type="caution">
    <text evidence="2">The sequence shown here is derived from an EMBL/GenBank/DDBJ whole genome shotgun (WGS) entry which is preliminary data.</text>
</comment>
<reference evidence="2" key="1">
    <citation type="submission" date="2020-08" db="EMBL/GenBank/DDBJ databases">
        <title>Multicomponent nature underlies the extraordinary mechanical properties of spider dragline silk.</title>
        <authorList>
            <person name="Kono N."/>
            <person name="Nakamura H."/>
            <person name="Mori M."/>
            <person name="Yoshida Y."/>
            <person name="Ohtoshi R."/>
            <person name="Malay A.D."/>
            <person name="Moran D.A.P."/>
            <person name="Tomita M."/>
            <person name="Numata K."/>
            <person name="Arakawa K."/>
        </authorList>
    </citation>
    <scope>NUCLEOTIDE SEQUENCE</scope>
</reference>
<gene>
    <name evidence="2" type="ORF">TNIN_381511</name>
</gene>
<evidence type="ECO:0000256" key="1">
    <source>
        <dbReference type="SAM" id="SignalP"/>
    </source>
</evidence>
<dbReference type="OrthoDB" id="8197165at2759"/>
<evidence type="ECO:0000313" key="3">
    <source>
        <dbReference type="Proteomes" id="UP000886998"/>
    </source>
</evidence>
<keyword evidence="1" id="KW-0732">Signal</keyword>
<dbReference type="AlphaFoldDB" id="A0A8X6X6T8"/>